<dbReference type="InterPro" id="IPR036873">
    <property type="entry name" value="Rhodanese-like_dom_sf"/>
</dbReference>
<organism evidence="2 3">
    <name type="scientific">Thraustotheca clavata</name>
    <dbReference type="NCBI Taxonomy" id="74557"/>
    <lineage>
        <taxon>Eukaryota</taxon>
        <taxon>Sar</taxon>
        <taxon>Stramenopiles</taxon>
        <taxon>Oomycota</taxon>
        <taxon>Saprolegniomycetes</taxon>
        <taxon>Saprolegniales</taxon>
        <taxon>Achlyaceae</taxon>
        <taxon>Thraustotheca</taxon>
    </lineage>
</organism>
<dbReference type="AlphaFoldDB" id="A0A1W0AB17"/>
<protein>
    <recommendedName>
        <fullName evidence="1">Rhodanese domain-containing protein</fullName>
    </recommendedName>
</protein>
<reference evidence="2 3" key="1">
    <citation type="journal article" date="2014" name="Genome Biol. Evol.">
        <title>The secreted proteins of Achlya hypogyna and Thraustotheca clavata identify the ancestral oomycete secretome and reveal gene acquisitions by horizontal gene transfer.</title>
        <authorList>
            <person name="Misner I."/>
            <person name="Blouin N."/>
            <person name="Leonard G."/>
            <person name="Richards T.A."/>
            <person name="Lane C.E."/>
        </authorList>
    </citation>
    <scope>NUCLEOTIDE SEQUENCE [LARGE SCALE GENOMIC DNA]</scope>
    <source>
        <strain evidence="2 3">ATCC 34112</strain>
    </source>
</reference>
<dbReference type="Gene3D" id="3.40.250.10">
    <property type="entry name" value="Rhodanese-like domain"/>
    <property type="match status" value="1"/>
</dbReference>
<proteinExistence type="predicted"/>
<dbReference type="PROSITE" id="PS50206">
    <property type="entry name" value="RHODANESE_3"/>
    <property type="match status" value="1"/>
</dbReference>
<sequence>MSTIVELVTAREIAGILKILVQKNKVRVIDVDFIGGHIRGAINLLEDHFQDDDKVDEIVQEYKDVPQIVFHCMMRFN</sequence>
<gene>
    <name evidence="2" type="ORF">THRCLA_20143</name>
</gene>
<accession>A0A1W0AB17</accession>
<feature type="domain" description="Rhodanese" evidence="1">
    <location>
        <begin position="22"/>
        <end position="72"/>
    </location>
</feature>
<comment type="caution">
    <text evidence="2">The sequence shown here is derived from an EMBL/GenBank/DDBJ whole genome shotgun (WGS) entry which is preliminary data.</text>
</comment>
<dbReference type="InterPro" id="IPR001763">
    <property type="entry name" value="Rhodanese-like_dom"/>
</dbReference>
<dbReference type="SUPFAM" id="SSF52821">
    <property type="entry name" value="Rhodanese/Cell cycle control phosphatase"/>
    <property type="match status" value="1"/>
</dbReference>
<dbReference type="STRING" id="74557.A0A1W0AB17"/>
<evidence type="ECO:0000313" key="3">
    <source>
        <dbReference type="Proteomes" id="UP000243217"/>
    </source>
</evidence>
<dbReference type="OrthoDB" id="102559at2759"/>
<keyword evidence="3" id="KW-1185">Reference proteome</keyword>
<evidence type="ECO:0000259" key="1">
    <source>
        <dbReference type="PROSITE" id="PS50206"/>
    </source>
</evidence>
<name>A0A1W0AB17_9STRA</name>
<dbReference type="EMBL" id="JNBS01000234">
    <property type="protein sequence ID" value="OQS07503.1"/>
    <property type="molecule type" value="Genomic_DNA"/>
</dbReference>
<evidence type="ECO:0000313" key="2">
    <source>
        <dbReference type="EMBL" id="OQS07503.1"/>
    </source>
</evidence>
<dbReference type="Proteomes" id="UP000243217">
    <property type="component" value="Unassembled WGS sequence"/>
</dbReference>